<dbReference type="EMBL" id="WJQU01000001">
    <property type="protein sequence ID" value="KAJ6646849.1"/>
    <property type="molecule type" value="Genomic_DNA"/>
</dbReference>
<evidence type="ECO:0000313" key="1">
    <source>
        <dbReference type="EMBL" id="KAJ6646849.1"/>
    </source>
</evidence>
<proteinExistence type="predicted"/>
<gene>
    <name evidence="1" type="ORF">Bhyg_02063</name>
</gene>
<feature type="non-terminal residue" evidence="1">
    <location>
        <position position="352"/>
    </location>
</feature>
<reference evidence="1" key="1">
    <citation type="submission" date="2022-07" db="EMBL/GenBank/DDBJ databases">
        <authorList>
            <person name="Trinca V."/>
            <person name="Uliana J.V.C."/>
            <person name="Torres T.T."/>
            <person name="Ward R.J."/>
            <person name="Monesi N."/>
        </authorList>
    </citation>
    <scope>NUCLEOTIDE SEQUENCE</scope>
    <source>
        <strain evidence="1">HSMRA1968</strain>
        <tissue evidence="1">Whole embryos</tissue>
    </source>
</reference>
<dbReference type="Proteomes" id="UP001151699">
    <property type="component" value="Chromosome A"/>
</dbReference>
<sequence>MSQIKQKQQQKGKGIIEQADHLSDERAVTQQWMFNTLVYSDHSDFDSIPTPPPPPDISDLLCYNEPDDELDTFRNRINAPRSEFTCNTNYNSSSLNHVKTEPEKELVSSSTKSSLYCGAHVGILRNQENLSQRYNLLNRVKIEPEPSTSTFLSYDNRPYGHWVSIESSKNIVFSPPYQYPSESKQFECLLPILSRTKDWSRNKDRFFWAVDRLCAAIHFCGSRSEKVFKVCASLMNNAVVKLMENNKNEVNDEYINSLLDIYWILHRYGQDEAELIESSNKALKNFMSSATARVKMSVPNLGEFLVHLTVSTLWTWTQISKVFMYELDARLHWQSEISSTLPGAHECTSVQR</sequence>
<dbReference type="OrthoDB" id="109543at2759"/>
<comment type="caution">
    <text evidence="1">The sequence shown here is derived from an EMBL/GenBank/DDBJ whole genome shotgun (WGS) entry which is preliminary data.</text>
</comment>
<organism evidence="1 2">
    <name type="scientific">Pseudolycoriella hygida</name>
    <dbReference type="NCBI Taxonomy" id="35572"/>
    <lineage>
        <taxon>Eukaryota</taxon>
        <taxon>Metazoa</taxon>
        <taxon>Ecdysozoa</taxon>
        <taxon>Arthropoda</taxon>
        <taxon>Hexapoda</taxon>
        <taxon>Insecta</taxon>
        <taxon>Pterygota</taxon>
        <taxon>Neoptera</taxon>
        <taxon>Endopterygota</taxon>
        <taxon>Diptera</taxon>
        <taxon>Nematocera</taxon>
        <taxon>Sciaroidea</taxon>
        <taxon>Sciaridae</taxon>
        <taxon>Pseudolycoriella</taxon>
    </lineage>
</organism>
<accession>A0A9Q0NCJ6</accession>
<dbReference type="AlphaFoldDB" id="A0A9Q0NCJ6"/>
<protein>
    <submittedName>
        <fullName evidence="1">Uncharacterized protein</fullName>
    </submittedName>
</protein>
<evidence type="ECO:0000313" key="2">
    <source>
        <dbReference type="Proteomes" id="UP001151699"/>
    </source>
</evidence>
<name>A0A9Q0NCJ6_9DIPT</name>
<keyword evidence="2" id="KW-1185">Reference proteome</keyword>